<proteinExistence type="inferred from homology"/>
<comment type="similarity">
    <text evidence="2">Belongs to the DoxX family.</text>
</comment>
<dbReference type="InterPro" id="IPR051907">
    <property type="entry name" value="DoxX-like_oxidoreductase"/>
</dbReference>
<keyword evidence="4 7" id="KW-0812">Transmembrane</keyword>
<reference evidence="9" key="1">
    <citation type="journal article" date="2019" name="Int. J. Syst. Evol. Microbiol.">
        <title>The Global Catalogue of Microorganisms (GCM) 10K type strain sequencing project: providing services to taxonomists for standard genome sequencing and annotation.</title>
        <authorList>
            <consortium name="The Broad Institute Genomics Platform"/>
            <consortium name="The Broad Institute Genome Sequencing Center for Infectious Disease"/>
            <person name="Wu L."/>
            <person name="Ma J."/>
        </authorList>
    </citation>
    <scope>NUCLEOTIDE SEQUENCE [LARGE SCALE GENOMIC DNA]</scope>
    <source>
        <strain evidence="9">CCM 7950</strain>
    </source>
</reference>
<evidence type="ECO:0000256" key="6">
    <source>
        <dbReference type="ARBA" id="ARBA00023136"/>
    </source>
</evidence>
<feature type="transmembrane region" description="Helical" evidence="7">
    <location>
        <begin position="12"/>
        <end position="29"/>
    </location>
</feature>
<evidence type="ECO:0000256" key="2">
    <source>
        <dbReference type="ARBA" id="ARBA00006679"/>
    </source>
</evidence>
<feature type="transmembrane region" description="Helical" evidence="7">
    <location>
        <begin position="49"/>
        <end position="71"/>
    </location>
</feature>
<name>A0ABW4NS98_9PAST</name>
<feature type="transmembrane region" description="Helical" evidence="7">
    <location>
        <begin position="83"/>
        <end position="101"/>
    </location>
</feature>
<dbReference type="RefSeq" id="WP_379096291.1">
    <property type="nucleotide sequence ID" value="NZ_JBHUFP010000004.1"/>
</dbReference>
<dbReference type="EMBL" id="JBHUFP010000004">
    <property type="protein sequence ID" value="MFD1805478.1"/>
    <property type="molecule type" value="Genomic_DNA"/>
</dbReference>
<evidence type="ECO:0000256" key="7">
    <source>
        <dbReference type="SAM" id="Phobius"/>
    </source>
</evidence>
<gene>
    <name evidence="8" type="ORF">ACFSAV_03675</name>
</gene>
<comment type="caution">
    <text evidence="8">The sequence shown here is derived from an EMBL/GenBank/DDBJ whole genome shotgun (WGS) entry which is preliminary data.</text>
</comment>
<keyword evidence="3" id="KW-1003">Cell membrane</keyword>
<evidence type="ECO:0000313" key="8">
    <source>
        <dbReference type="EMBL" id="MFD1805478.1"/>
    </source>
</evidence>
<protein>
    <submittedName>
        <fullName evidence="8">DoxX family protein</fullName>
    </submittedName>
</protein>
<dbReference type="PANTHER" id="PTHR33452">
    <property type="entry name" value="OXIDOREDUCTASE CATD-RELATED"/>
    <property type="match status" value="1"/>
</dbReference>
<keyword evidence="9" id="KW-1185">Reference proteome</keyword>
<accession>A0ABW4NS98</accession>
<evidence type="ECO:0000256" key="5">
    <source>
        <dbReference type="ARBA" id="ARBA00022989"/>
    </source>
</evidence>
<comment type="subcellular location">
    <subcellularLocation>
        <location evidence="1">Cell membrane</location>
        <topology evidence="1">Multi-pass membrane protein</topology>
    </subcellularLocation>
</comment>
<keyword evidence="6 7" id="KW-0472">Membrane</keyword>
<evidence type="ECO:0000256" key="3">
    <source>
        <dbReference type="ARBA" id="ARBA00022475"/>
    </source>
</evidence>
<dbReference type="Proteomes" id="UP001597420">
    <property type="component" value="Unassembled WGS sequence"/>
</dbReference>
<sequence length="134" mass="14580">MDSLNKFQPYMLALLRIIAGYMFLLHGTAKFFEFPISMAGGNGAVEFFSLYGIGGLIEITGGILIILGLFTRPAAFMLSGQMAYAYFFIHASVENVLLPVVNQGELAALYALVFCYFVVSGAGAFAFDNRHNKG</sequence>
<dbReference type="PANTHER" id="PTHR33452:SF4">
    <property type="entry name" value="BLL4328 PROTEIN"/>
    <property type="match status" value="1"/>
</dbReference>
<organism evidence="8 9">
    <name type="scientific">Pasteurella oralis</name>
    <dbReference type="NCBI Taxonomy" id="1071947"/>
    <lineage>
        <taxon>Bacteria</taxon>
        <taxon>Pseudomonadati</taxon>
        <taxon>Pseudomonadota</taxon>
        <taxon>Gammaproteobacteria</taxon>
        <taxon>Pasteurellales</taxon>
        <taxon>Pasteurellaceae</taxon>
        <taxon>Pasteurella</taxon>
    </lineage>
</organism>
<feature type="transmembrane region" description="Helical" evidence="7">
    <location>
        <begin position="107"/>
        <end position="127"/>
    </location>
</feature>
<dbReference type="InterPro" id="IPR032808">
    <property type="entry name" value="DoxX"/>
</dbReference>
<evidence type="ECO:0000256" key="4">
    <source>
        <dbReference type="ARBA" id="ARBA00022692"/>
    </source>
</evidence>
<dbReference type="Pfam" id="PF07681">
    <property type="entry name" value="DoxX"/>
    <property type="match status" value="1"/>
</dbReference>
<keyword evidence="5 7" id="KW-1133">Transmembrane helix</keyword>
<evidence type="ECO:0000256" key="1">
    <source>
        <dbReference type="ARBA" id="ARBA00004651"/>
    </source>
</evidence>
<evidence type="ECO:0000313" key="9">
    <source>
        <dbReference type="Proteomes" id="UP001597420"/>
    </source>
</evidence>